<dbReference type="AlphaFoldDB" id="A0A0S4JKI8"/>
<name>A0A0S4JKI8_BODSA</name>
<dbReference type="PANTHER" id="PTHR11660:SF57">
    <property type="entry name" value="SOLUTE CARRIER FAMILY 40 MEMBER"/>
    <property type="match status" value="1"/>
</dbReference>
<keyword evidence="6" id="KW-0406">Ion transport</keyword>
<evidence type="ECO:0000256" key="6">
    <source>
        <dbReference type="RuleBase" id="RU365065"/>
    </source>
</evidence>
<evidence type="ECO:0000256" key="1">
    <source>
        <dbReference type="ARBA" id="ARBA00004141"/>
    </source>
</evidence>
<reference evidence="8" key="1">
    <citation type="submission" date="2015-09" db="EMBL/GenBank/DDBJ databases">
        <authorList>
            <consortium name="Pathogen Informatics"/>
        </authorList>
    </citation>
    <scope>NUCLEOTIDE SEQUENCE [LARGE SCALE GENOMIC DNA]</scope>
    <source>
        <strain evidence="8">Lake Konstanz</strain>
    </source>
</reference>
<keyword evidence="2 6" id="KW-0813">Transport</keyword>
<feature type="transmembrane region" description="Helical" evidence="6">
    <location>
        <begin position="254"/>
        <end position="271"/>
    </location>
</feature>
<dbReference type="PANTHER" id="PTHR11660">
    <property type="entry name" value="SOLUTE CARRIER FAMILY 40 MEMBER"/>
    <property type="match status" value="1"/>
</dbReference>
<proteinExistence type="inferred from homology"/>
<evidence type="ECO:0000256" key="3">
    <source>
        <dbReference type="ARBA" id="ARBA00022692"/>
    </source>
</evidence>
<evidence type="ECO:0000313" key="8">
    <source>
        <dbReference type="Proteomes" id="UP000051952"/>
    </source>
</evidence>
<evidence type="ECO:0000256" key="4">
    <source>
        <dbReference type="ARBA" id="ARBA00022989"/>
    </source>
</evidence>
<evidence type="ECO:0000256" key="5">
    <source>
        <dbReference type="ARBA" id="ARBA00023136"/>
    </source>
</evidence>
<keyword evidence="4 6" id="KW-1133">Transmembrane helix</keyword>
<keyword evidence="3 6" id="KW-0812">Transmembrane</keyword>
<dbReference type="OMA" id="MSQNDET"/>
<dbReference type="VEuPathDB" id="TriTrypDB:BSAL_28265"/>
<dbReference type="GO" id="GO:0016020">
    <property type="term" value="C:membrane"/>
    <property type="evidence" value="ECO:0007669"/>
    <property type="project" value="UniProtKB-SubCell"/>
</dbReference>
<gene>
    <name evidence="7" type="ORF">BSAL_28265</name>
</gene>
<comment type="function">
    <text evidence="6">May be involved in iron transport and iron homeostasis.</text>
</comment>
<dbReference type="InterPro" id="IPR009716">
    <property type="entry name" value="Ferroportin-1"/>
</dbReference>
<dbReference type="GO" id="GO:0005381">
    <property type="term" value="F:iron ion transmembrane transporter activity"/>
    <property type="evidence" value="ECO:0007669"/>
    <property type="project" value="UniProtKB-UniRule"/>
</dbReference>
<feature type="transmembrane region" description="Helical" evidence="6">
    <location>
        <begin position="21"/>
        <end position="37"/>
    </location>
</feature>
<feature type="transmembrane region" description="Helical" evidence="6">
    <location>
        <begin position="152"/>
        <end position="171"/>
    </location>
</feature>
<dbReference type="Proteomes" id="UP000051952">
    <property type="component" value="Unassembled WGS sequence"/>
</dbReference>
<dbReference type="EMBL" id="CYKH01001857">
    <property type="protein sequence ID" value="CUG90681.1"/>
    <property type="molecule type" value="Genomic_DNA"/>
</dbReference>
<organism evidence="7 8">
    <name type="scientific">Bodo saltans</name>
    <name type="common">Flagellated protozoan</name>
    <dbReference type="NCBI Taxonomy" id="75058"/>
    <lineage>
        <taxon>Eukaryota</taxon>
        <taxon>Discoba</taxon>
        <taxon>Euglenozoa</taxon>
        <taxon>Kinetoplastea</taxon>
        <taxon>Metakinetoplastina</taxon>
        <taxon>Eubodonida</taxon>
        <taxon>Bodonidae</taxon>
        <taxon>Bodo</taxon>
    </lineage>
</organism>
<keyword evidence="5 6" id="KW-0472">Membrane</keyword>
<protein>
    <recommendedName>
        <fullName evidence="6">Solute carrier family 40 member</fullName>
    </recommendedName>
</protein>
<feature type="transmembrane region" description="Helical" evidence="6">
    <location>
        <begin position="291"/>
        <end position="311"/>
    </location>
</feature>
<dbReference type="OrthoDB" id="648861at2759"/>
<dbReference type="Pfam" id="PF06963">
    <property type="entry name" value="FPN1"/>
    <property type="match status" value="1"/>
</dbReference>
<evidence type="ECO:0000313" key="7">
    <source>
        <dbReference type="EMBL" id="CUG90681.1"/>
    </source>
</evidence>
<feature type="transmembrane region" description="Helical" evidence="6">
    <location>
        <begin position="115"/>
        <end position="140"/>
    </location>
</feature>
<accession>A0A0S4JKI8</accession>
<feature type="transmembrane region" description="Helical" evidence="6">
    <location>
        <begin position="183"/>
        <end position="203"/>
    </location>
</feature>
<keyword evidence="8" id="KW-1185">Reference proteome</keyword>
<comment type="caution">
    <text evidence="6">Lacks conserved residue(s) required for the propagation of feature annotation.</text>
</comment>
<evidence type="ECO:0000256" key="2">
    <source>
        <dbReference type="ARBA" id="ARBA00022448"/>
    </source>
</evidence>
<comment type="similarity">
    <text evidence="6">Belongs to the ferroportin (FP) (TC 2.A.100) family. SLC40A subfamily.</text>
</comment>
<feature type="transmembrane region" description="Helical" evidence="6">
    <location>
        <begin position="43"/>
        <end position="61"/>
    </location>
</feature>
<comment type="subcellular location">
    <subcellularLocation>
        <location evidence="1 6">Membrane</location>
        <topology evidence="1 6">Multi-pass membrane protein</topology>
    </subcellularLocation>
</comment>
<sequence>MSQNDETLMTELNIAIRRIDLGCLTVAPLAFGVVLQLCNGPDLQITVGTMVTGVLFIVSWIPEMTFAQRAYDTCSLLQHTEGDGAHSSATQLIASKKNVIGVLAGSWRRYTQHHVFWASFSYSMIYFTVLDGGSFMLAYLKWAGVSDTVIGLSRGAGAAMGLLGSALFVPVKEMLGGGLERTGSVSIWIFWVMICPAAIVALLTTSSMTLGYTLVVCVALSRSALWLFDLDHTLIMQAYLDDGERAELNGAQSALYRVFWLLLSIVCLVFSDPRDFVCLVFSDPRDYWKLAVLSIGVVGTSALIFTVWAAASHGPRLAVVTADKVEMPSRVFNDEEPRSPECDLDLAEAKKLW</sequence>